<dbReference type="EC" id="3.4.11.2" evidence="5"/>
<dbReference type="Gene3D" id="3.30.2010.30">
    <property type="match status" value="1"/>
</dbReference>
<comment type="catalytic activity">
    <reaction evidence="1">
        <text>Release of an N-terminal amino acid, Xaa-|-Yaa- from a peptide, amide or arylamide. Xaa is preferably Ala, but may be most amino acids including Pro (slow action). When a terminal hydrophobic residue is followed by a prolyl residue, the two may be released as an intact Xaa-Pro dipeptide.</text>
        <dbReference type="EC" id="3.4.11.2"/>
    </reaction>
</comment>
<dbReference type="Pfam" id="PF01433">
    <property type="entry name" value="Peptidase_M1"/>
    <property type="match status" value="1"/>
</dbReference>
<evidence type="ECO:0000256" key="3">
    <source>
        <dbReference type="ARBA" id="ARBA00004496"/>
    </source>
</evidence>
<evidence type="ECO:0000256" key="10">
    <source>
        <dbReference type="ARBA" id="ARBA00022801"/>
    </source>
</evidence>
<evidence type="ECO:0000256" key="11">
    <source>
        <dbReference type="ARBA" id="ARBA00022833"/>
    </source>
</evidence>
<dbReference type="PRINTS" id="PR00756">
    <property type="entry name" value="ALADIPTASE"/>
</dbReference>
<dbReference type="EMBL" id="JAHEPS010000001">
    <property type="protein sequence ID" value="MBT1443335.1"/>
    <property type="molecule type" value="Genomic_DNA"/>
</dbReference>
<dbReference type="InterPro" id="IPR038502">
    <property type="entry name" value="M1_LTA-4_hydro/amino_C_sf"/>
</dbReference>
<sequence length="601" mass="67340">MQQWDLRHDYHSYANSDAVRVRHVSLELAIDFELKQLTGEARLEFEHLASPEAEGARSDGAELILDTRALNIISVTDTEGRALEWAMGEGSAVLGTPLVITLRGDIRSVVICYHTSADAEGLQWLDGRQTQSGKPFLFSQSQPINARSWIPLQDTPKARITFDARVRANRDCRIVMSALNAETAPQDGVFQFVMEKPMPTHLLALAAGELVRIEIGPRSAVFAEPATAALAATEFEDIEAMMQMADSILGPYAWGRYDMLILPPSFPFGGMENPCLAFLTPTLIAGDKSLVSTVAHELAHSWTGNLVSNATWRDLWLNEGFTTYFTNRIVEAVYGKEQAGLELMIEYGRLKEEMASMPLERQTLPANVQAGDPNEAFNRFTYDKASMFVHFLEARLGREAFDRFLNAYIAAFAFVAITTEDFVDYARNTLLKQHGDKLTEAELLEWIYGEGLPDSFCAPTSTSLVKVEQAIDSWRDGAALTASQTRHWRVQHWQYFLSKLPQQIPQARLIELDDSFALGRSGNAEIACDWLRVAIRNHYDPAVAEVEDFLCRIGRAKFVRPLFLELQIAGYHSELKAIYDKARPGFHPSLSVQLDRLLTQS</sequence>
<dbReference type="InterPro" id="IPR034015">
    <property type="entry name" value="M1_LTA4H"/>
</dbReference>
<evidence type="ECO:0000256" key="7">
    <source>
        <dbReference type="ARBA" id="ARBA00022490"/>
    </source>
</evidence>
<evidence type="ECO:0000256" key="12">
    <source>
        <dbReference type="ARBA" id="ARBA00023049"/>
    </source>
</evidence>
<dbReference type="GO" id="GO:0016787">
    <property type="term" value="F:hydrolase activity"/>
    <property type="evidence" value="ECO:0007669"/>
    <property type="project" value="UniProtKB-KW"/>
</dbReference>
<comment type="subcellular location">
    <subcellularLocation>
        <location evidence="3">Cytoplasm</location>
    </subcellularLocation>
</comment>
<dbReference type="Gene3D" id="1.10.390.10">
    <property type="entry name" value="Neutral Protease Domain 2"/>
    <property type="match status" value="1"/>
</dbReference>
<keyword evidence="10 14" id="KW-0378">Hydrolase</keyword>
<keyword evidence="11" id="KW-0862">Zinc</keyword>
<dbReference type="InterPro" id="IPR016024">
    <property type="entry name" value="ARM-type_fold"/>
</dbReference>
<evidence type="ECO:0000256" key="2">
    <source>
        <dbReference type="ARBA" id="ARBA00001947"/>
    </source>
</evidence>
<dbReference type="InterPro" id="IPR015211">
    <property type="entry name" value="Peptidase_M1_C"/>
</dbReference>
<evidence type="ECO:0000256" key="6">
    <source>
        <dbReference type="ARBA" id="ARBA00015611"/>
    </source>
</evidence>
<organism evidence="14 15">
    <name type="scientific">Shewanella jiangmenensis</name>
    <dbReference type="NCBI Taxonomy" id="2837387"/>
    <lineage>
        <taxon>Bacteria</taxon>
        <taxon>Pseudomonadati</taxon>
        <taxon>Pseudomonadota</taxon>
        <taxon>Gammaproteobacteria</taxon>
        <taxon>Alteromonadales</taxon>
        <taxon>Shewanellaceae</taxon>
        <taxon>Shewanella</taxon>
    </lineage>
</organism>
<dbReference type="PANTHER" id="PTHR45726">
    <property type="entry name" value="LEUKOTRIENE A-4 HYDROLASE"/>
    <property type="match status" value="1"/>
</dbReference>
<comment type="similarity">
    <text evidence="4">Belongs to the peptidase M1 family.</text>
</comment>
<accession>A0ABS5UYZ1</accession>
<dbReference type="Proteomes" id="UP001195903">
    <property type="component" value="Unassembled WGS sequence"/>
</dbReference>
<evidence type="ECO:0000256" key="9">
    <source>
        <dbReference type="ARBA" id="ARBA00022723"/>
    </source>
</evidence>
<dbReference type="InterPro" id="IPR014782">
    <property type="entry name" value="Peptidase_M1_dom"/>
</dbReference>
<dbReference type="PANTHER" id="PTHR45726:SF3">
    <property type="entry name" value="LEUKOTRIENE A-4 HYDROLASE"/>
    <property type="match status" value="1"/>
</dbReference>
<dbReference type="Pfam" id="PF09127">
    <property type="entry name" value="Leuk-A4-hydro_C"/>
    <property type="match status" value="1"/>
</dbReference>
<keyword evidence="7" id="KW-0963">Cytoplasm</keyword>
<dbReference type="SMART" id="SM01263">
    <property type="entry name" value="Leuk-A4-hydro_C"/>
    <property type="match status" value="1"/>
</dbReference>
<dbReference type="InterPro" id="IPR027268">
    <property type="entry name" value="Peptidase_M4/M1_CTD_sf"/>
</dbReference>
<evidence type="ECO:0000313" key="14">
    <source>
        <dbReference type="EMBL" id="MBT1443335.1"/>
    </source>
</evidence>
<dbReference type="CDD" id="cd09599">
    <property type="entry name" value="M1_LTA4H"/>
    <property type="match status" value="1"/>
</dbReference>
<name>A0ABS5UYZ1_9GAMM</name>
<evidence type="ECO:0000256" key="5">
    <source>
        <dbReference type="ARBA" id="ARBA00012564"/>
    </source>
</evidence>
<dbReference type="SUPFAM" id="SSF63737">
    <property type="entry name" value="Leukotriene A4 hydrolase N-terminal domain"/>
    <property type="match status" value="1"/>
</dbReference>
<dbReference type="Gene3D" id="2.60.40.1730">
    <property type="entry name" value="tricorn interacting facor f3 domain"/>
    <property type="match status" value="1"/>
</dbReference>
<reference evidence="14 15" key="1">
    <citation type="submission" date="2021-05" db="EMBL/GenBank/DDBJ databases">
        <title>Shewanella sp. JM162201.</title>
        <authorList>
            <person name="Xu S."/>
            <person name="Li A."/>
        </authorList>
    </citation>
    <scope>NUCLEOTIDE SEQUENCE [LARGE SCALE GENOMIC DNA]</scope>
    <source>
        <strain evidence="14 15">JM162201</strain>
    </source>
</reference>
<dbReference type="SUPFAM" id="SSF55486">
    <property type="entry name" value="Metalloproteases ('zincins'), catalytic domain"/>
    <property type="match status" value="1"/>
</dbReference>
<keyword evidence="9" id="KW-0479">Metal-binding</keyword>
<evidence type="ECO:0000259" key="13">
    <source>
        <dbReference type="SMART" id="SM01263"/>
    </source>
</evidence>
<evidence type="ECO:0000256" key="1">
    <source>
        <dbReference type="ARBA" id="ARBA00000098"/>
    </source>
</evidence>
<dbReference type="InterPro" id="IPR042097">
    <property type="entry name" value="Aminopeptidase_N-like_N_sf"/>
</dbReference>
<dbReference type="SUPFAM" id="SSF48371">
    <property type="entry name" value="ARM repeat"/>
    <property type="match status" value="1"/>
</dbReference>
<feature type="domain" description="Peptidase M1 leukotriene A4 hydrolase/aminopeptidase C-terminal" evidence="13">
    <location>
        <begin position="463"/>
        <end position="598"/>
    </location>
</feature>
<protein>
    <recommendedName>
        <fullName evidence="6">Aminopeptidase N</fullName>
        <ecNumber evidence="5">3.4.11.2</ecNumber>
    </recommendedName>
</protein>
<dbReference type="InterPro" id="IPR001930">
    <property type="entry name" value="Peptidase_M1"/>
</dbReference>
<dbReference type="Pfam" id="PF17900">
    <property type="entry name" value="Peptidase_M1_N"/>
    <property type="match status" value="1"/>
</dbReference>
<dbReference type="Gene3D" id="1.25.40.320">
    <property type="entry name" value="Peptidase M1, leukotriene A4 hydrolase/aminopeptidase C-terminal domain"/>
    <property type="match status" value="1"/>
</dbReference>
<keyword evidence="8" id="KW-0645">Protease</keyword>
<proteinExistence type="inferred from homology"/>
<evidence type="ECO:0000313" key="15">
    <source>
        <dbReference type="Proteomes" id="UP001195903"/>
    </source>
</evidence>
<gene>
    <name evidence="14" type="ORF">KJI95_02170</name>
</gene>
<keyword evidence="12" id="KW-0482">Metalloprotease</keyword>
<dbReference type="InterPro" id="IPR049980">
    <property type="entry name" value="LTA4H_cat"/>
</dbReference>
<evidence type="ECO:0000256" key="4">
    <source>
        <dbReference type="ARBA" id="ARBA00010136"/>
    </source>
</evidence>
<keyword evidence="15" id="KW-1185">Reference proteome</keyword>
<dbReference type="InterPro" id="IPR045357">
    <property type="entry name" value="Aminopeptidase_N-like_N"/>
</dbReference>
<evidence type="ECO:0000256" key="8">
    <source>
        <dbReference type="ARBA" id="ARBA00022670"/>
    </source>
</evidence>
<comment type="cofactor">
    <cofactor evidence="2">
        <name>Zn(2+)</name>
        <dbReference type="ChEBI" id="CHEBI:29105"/>
    </cofactor>
</comment>
<comment type="caution">
    <text evidence="14">The sequence shown here is derived from an EMBL/GenBank/DDBJ whole genome shotgun (WGS) entry which is preliminary data.</text>
</comment>
<dbReference type="RefSeq" id="WP_214505526.1">
    <property type="nucleotide sequence ID" value="NZ_JAHEPS010000001.1"/>
</dbReference>